<accession>A0A1Y2AGT2</accession>
<organism evidence="1 2">
    <name type="scientific">Naematelia encephala</name>
    <dbReference type="NCBI Taxonomy" id="71784"/>
    <lineage>
        <taxon>Eukaryota</taxon>
        <taxon>Fungi</taxon>
        <taxon>Dikarya</taxon>
        <taxon>Basidiomycota</taxon>
        <taxon>Agaricomycotina</taxon>
        <taxon>Tremellomycetes</taxon>
        <taxon>Tremellales</taxon>
        <taxon>Naemateliaceae</taxon>
        <taxon>Naematelia</taxon>
    </lineage>
</organism>
<evidence type="ECO:0000313" key="1">
    <source>
        <dbReference type="EMBL" id="ORY21803.1"/>
    </source>
</evidence>
<protein>
    <submittedName>
        <fullName evidence="1">Uncharacterized protein</fullName>
    </submittedName>
</protein>
<sequence>MGVITVESPDHIIALDQGMGWSGCGARKGVTLILPIQWNMQEVETNNKSGEKEIRQMVMANNLHVYWSWGYDVQFLLDGGLGHKVKSILDAGQHSQVGTSWSTNVTMPLPTGVEGSETALPRFSKGYQL</sequence>
<dbReference type="EMBL" id="MCFC01000104">
    <property type="protein sequence ID" value="ORY21803.1"/>
    <property type="molecule type" value="Genomic_DNA"/>
</dbReference>
<reference evidence="1 2" key="1">
    <citation type="submission" date="2016-07" db="EMBL/GenBank/DDBJ databases">
        <title>Pervasive Adenine N6-methylation of Active Genes in Fungi.</title>
        <authorList>
            <consortium name="DOE Joint Genome Institute"/>
            <person name="Mondo S.J."/>
            <person name="Dannebaum R.O."/>
            <person name="Kuo R.C."/>
            <person name="Labutti K."/>
            <person name="Haridas S."/>
            <person name="Kuo A."/>
            <person name="Salamov A."/>
            <person name="Ahrendt S.R."/>
            <person name="Lipzen A."/>
            <person name="Sullivan W."/>
            <person name="Andreopoulos W.B."/>
            <person name="Clum A."/>
            <person name="Lindquist E."/>
            <person name="Daum C."/>
            <person name="Ramamoorthy G.K."/>
            <person name="Gryganskyi A."/>
            <person name="Culley D."/>
            <person name="Magnuson J.K."/>
            <person name="James T.Y."/>
            <person name="O'Malley M.A."/>
            <person name="Stajich J.E."/>
            <person name="Spatafora J.W."/>
            <person name="Visel A."/>
            <person name="Grigoriev I.V."/>
        </authorList>
    </citation>
    <scope>NUCLEOTIDE SEQUENCE [LARGE SCALE GENOMIC DNA]</scope>
    <source>
        <strain evidence="1 2">68-887.2</strain>
    </source>
</reference>
<dbReference type="OrthoDB" id="2507344at2759"/>
<keyword evidence="2" id="KW-1185">Reference proteome</keyword>
<dbReference type="AlphaFoldDB" id="A0A1Y2AGT2"/>
<gene>
    <name evidence="1" type="ORF">BCR39DRAFT_508285</name>
</gene>
<proteinExistence type="predicted"/>
<comment type="caution">
    <text evidence="1">The sequence shown here is derived from an EMBL/GenBank/DDBJ whole genome shotgun (WGS) entry which is preliminary data.</text>
</comment>
<dbReference type="Proteomes" id="UP000193986">
    <property type="component" value="Unassembled WGS sequence"/>
</dbReference>
<dbReference type="InParanoid" id="A0A1Y2AGT2"/>
<name>A0A1Y2AGT2_9TREE</name>
<evidence type="ECO:0000313" key="2">
    <source>
        <dbReference type="Proteomes" id="UP000193986"/>
    </source>
</evidence>